<protein>
    <recommendedName>
        <fullName evidence="1">Aminoglycoside phosphotransferase domain-containing protein</fullName>
    </recommendedName>
</protein>
<evidence type="ECO:0000313" key="3">
    <source>
        <dbReference type="Proteomes" id="UP000651668"/>
    </source>
</evidence>
<dbReference type="InterPro" id="IPR011009">
    <property type="entry name" value="Kinase-like_dom_sf"/>
</dbReference>
<name>A0A916UDD6_9SPHI</name>
<dbReference type="AlphaFoldDB" id="A0A916UDD6"/>
<dbReference type="PANTHER" id="PTHR21064">
    <property type="entry name" value="AMINOGLYCOSIDE PHOSPHOTRANSFERASE DOMAIN-CONTAINING PROTEIN-RELATED"/>
    <property type="match status" value="1"/>
</dbReference>
<comment type="caution">
    <text evidence="2">The sequence shown here is derived from an EMBL/GenBank/DDBJ whole genome shotgun (WGS) entry which is preliminary data.</text>
</comment>
<dbReference type="Gene3D" id="3.90.1200.10">
    <property type="match status" value="1"/>
</dbReference>
<evidence type="ECO:0000259" key="1">
    <source>
        <dbReference type="Pfam" id="PF01636"/>
    </source>
</evidence>
<dbReference type="SUPFAM" id="SSF56112">
    <property type="entry name" value="Protein kinase-like (PK-like)"/>
    <property type="match status" value="1"/>
</dbReference>
<organism evidence="2 3">
    <name type="scientific">Pedobacter quisquiliarum</name>
    <dbReference type="NCBI Taxonomy" id="1834438"/>
    <lineage>
        <taxon>Bacteria</taxon>
        <taxon>Pseudomonadati</taxon>
        <taxon>Bacteroidota</taxon>
        <taxon>Sphingobacteriia</taxon>
        <taxon>Sphingobacteriales</taxon>
        <taxon>Sphingobacteriaceae</taxon>
        <taxon>Pedobacter</taxon>
    </lineage>
</organism>
<sequence>MQITNYIPEVITKFKCMDSLGHAAPYGSGHINDSFLVKSENPTGPHYLLQRINTSIFSNVEGLTENMLQVTAHLKAKLADGSGDPLKEVMTLIPTHDGKYYHQDPAGNYWRMLHFLSDTRSYDMVSTEKQAYEGGKAFGKFQSMLSDFPSEVLYEVIPDFHNIKFRLAQLQESIERNLAGRLNTVREELALVKQHADAMLYFQQAETAANLPKRVTHNDTKFNNVLLDSNDEAQCVIDLETVMEGYVAYDFGDAIRTIINTASEDEADLQKINLNLPLFQAYTKGYLENAAGFLTDLEVQSLIKGVLLFPYMQGVRFLTDHLNGDTYYKIKFANHNLQRARAQFQLFRMLHEKAPLLQEIIQTEISNLKTLPAHG</sequence>
<feature type="domain" description="Aminoglycoside phosphotransferase" evidence="1">
    <location>
        <begin position="24"/>
        <end position="268"/>
    </location>
</feature>
<dbReference type="Proteomes" id="UP000651668">
    <property type="component" value="Unassembled WGS sequence"/>
</dbReference>
<keyword evidence="3" id="KW-1185">Reference proteome</keyword>
<dbReference type="EMBL" id="BMIL01000007">
    <property type="protein sequence ID" value="GGC68370.1"/>
    <property type="molecule type" value="Genomic_DNA"/>
</dbReference>
<dbReference type="InterPro" id="IPR050249">
    <property type="entry name" value="Pseudomonas-type_ThrB"/>
</dbReference>
<proteinExistence type="predicted"/>
<accession>A0A916UDD6</accession>
<dbReference type="RefSeq" id="WP_229663599.1">
    <property type="nucleotide sequence ID" value="NZ_BMIL01000007.1"/>
</dbReference>
<dbReference type="PANTHER" id="PTHR21064:SF5">
    <property type="entry name" value="SLR1880 PROTEIN"/>
    <property type="match status" value="1"/>
</dbReference>
<reference evidence="2" key="1">
    <citation type="journal article" date="2014" name="Int. J. Syst. Evol. Microbiol.">
        <title>Complete genome sequence of Corynebacterium casei LMG S-19264T (=DSM 44701T), isolated from a smear-ripened cheese.</title>
        <authorList>
            <consortium name="US DOE Joint Genome Institute (JGI-PGF)"/>
            <person name="Walter F."/>
            <person name="Albersmeier A."/>
            <person name="Kalinowski J."/>
            <person name="Ruckert C."/>
        </authorList>
    </citation>
    <scope>NUCLEOTIDE SEQUENCE</scope>
    <source>
        <strain evidence="2">CGMCC 1.15343</strain>
    </source>
</reference>
<evidence type="ECO:0000313" key="2">
    <source>
        <dbReference type="EMBL" id="GGC68370.1"/>
    </source>
</evidence>
<reference evidence="2" key="2">
    <citation type="submission" date="2020-09" db="EMBL/GenBank/DDBJ databases">
        <authorList>
            <person name="Sun Q."/>
            <person name="Zhou Y."/>
        </authorList>
    </citation>
    <scope>NUCLEOTIDE SEQUENCE</scope>
    <source>
        <strain evidence="2">CGMCC 1.15343</strain>
    </source>
</reference>
<dbReference type="InterPro" id="IPR002575">
    <property type="entry name" value="Aminoglycoside_PTrfase"/>
</dbReference>
<gene>
    <name evidence="2" type="ORF">GCM10011387_22210</name>
</gene>
<dbReference type="Pfam" id="PF01636">
    <property type="entry name" value="APH"/>
    <property type="match status" value="1"/>
</dbReference>